<name>A0AC34GVG2_9BILA</name>
<proteinExistence type="predicted"/>
<dbReference type="Proteomes" id="UP000887579">
    <property type="component" value="Unplaced"/>
</dbReference>
<protein>
    <submittedName>
        <fullName evidence="2">GIY-YIG domain-containing protein</fullName>
    </submittedName>
</protein>
<accession>A0AC34GVG2</accession>
<sequence length="585" mass="67784">MERLMSDVDIKQEADDNGDTEPPLKKSRIFDIQDDIQKQSHEFYKNEDKYCYDQNKTSLNVENFHDGYNNEVDYKSFGNNFSDNDELISTSSNTSDIKFEIIHSTGSNGQPKKTLIIFDANYATLCYSYHYNTTKNIFYCNGCNCLPNRVTTSAKIEDKNGDEILKLLRNNHYCEKREYDKELVRLNVELISSPYIIRQPNFKLEPSKKEGGNDTLIIFDPNDATLCHTYYYSVLNKVYYCNGCNINKTSKRKKTSAKIEDKDGEKVVKLSCNNHHKLYLTATLKKNDDKEYVELNRKHICDPKLIEYYHVRRPNFRKHKNGQLFIFASTDSSLGYKYHYNSHHNIYICCNCEKDFNIQISLKYITDNINGDYCRLNSKEHKCNPKSFKPDISELEQPLLPWPKNDEGKGELKKFNDKWRGAYPIGNRFENQTTSTYVITTASPESSDEEKASCISYVGYSGDLNNRLRGHGKDNRAVAKLIEKYGEVWLIPIWEDNAGACFEMEAIIIELSCVGSLQFNLTNDKKGNWKNTTKLFQEISKNPMHPEHAELVLAIKRIIIEKVGTSEMISSRKIFKKINVNSKNM</sequence>
<dbReference type="WBParaSite" id="ES5_v2.g8851.t1">
    <property type="protein sequence ID" value="ES5_v2.g8851.t1"/>
    <property type="gene ID" value="ES5_v2.g8851"/>
</dbReference>
<evidence type="ECO:0000313" key="1">
    <source>
        <dbReference type="Proteomes" id="UP000887579"/>
    </source>
</evidence>
<evidence type="ECO:0000313" key="2">
    <source>
        <dbReference type="WBParaSite" id="ES5_v2.g8851.t1"/>
    </source>
</evidence>
<organism evidence="1 2">
    <name type="scientific">Panagrolaimus sp. ES5</name>
    <dbReference type="NCBI Taxonomy" id="591445"/>
    <lineage>
        <taxon>Eukaryota</taxon>
        <taxon>Metazoa</taxon>
        <taxon>Ecdysozoa</taxon>
        <taxon>Nematoda</taxon>
        <taxon>Chromadorea</taxon>
        <taxon>Rhabditida</taxon>
        <taxon>Tylenchina</taxon>
        <taxon>Panagrolaimomorpha</taxon>
        <taxon>Panagrolaimoidea</taxon>
        <taxon>Panagrolaimidae</taxon>
        <taxon>Panagrolaimus</taxon>
    </lineage>
</organism>
<reference evidence="2" key="1">
    <citation type="submission" date="2022-11" db="UniProtKB">
        <authorList>
            <consortium name="WormBaseParasite"/>
        </authorList>
    </citation>
    <scope>IDENTIFICATION</scope>
</reference>